<protein>
    <submittedName>
        <fullName evidence="2">Uncharacterized protein</fullName>
    </submittedName>
</protein>
<evidence type="ECO:0000313" key="3">
    <source>
        <dbReference type="Proteomes" id="UP000314294"/>
    </source>
</evidence>
<dbReference type="Proteomes" id="UP000314294">
    <property type="component" value="Unassembled WGS sequence"/>
</dbReference>
<proteinExistence type="predicted"/>
<accession>A0A4Z2GS96</accession>
<gene>
    <name evidence="2" type="ORF">EYF80_034189</name>
</gene>
<sequence length="146" mass="15444">MTKPARGDPDVTFTVEVVLAPGYLPCPRSAGLQRECSRWIEKVDGDDGGTHKNTSAVQTTWNCVPCSLIKAASTPRSQTAGLTYGCTPAQSAAASGKASSMLLLPRVLARLSLASVLPVGGFRKDPAAEPDSTCPRKQEQRVRSCL</sequence>
<feature type="compositionally biased region" description="Basic and acidic residues" evidence="1">
    <location>
        <begin position="134"/>
        <end position="146"/>
    </location>
</feature>
<evidence type="ECO:0000313" key="2">
    <source>
        <dbReference type="EMBL" id="TNN55592.1"/>
    </source>
</evidence>
<organism evidence="2 3">
    <name type="scientific">Liparis tanakae</name>
    <name type="common">Tanaka's snailfish</name>
    <dbReference type="NCBI Taxonomy" id="230148"/>
    <lineage>
        <taxon>Eukaryota</taxon>
        <taxon>Metazoa</taxon>
        <taxon>Chordata</taxon>
        <taxon>Craniata</taxon>
        <taxon>Vertebrata</taxon>
        <taxon>Euteleostomi</taxon>
        <taxon>Actinopterygii</taxon>
        <taxon>Neopterygii</taxon>
        <taxon>Teleostei</taxon>
        <taxon>Neoteleostei</taxon>
        <taxon>Acanthomorphata</taxon>
        <taxon>Eupercaria</taxon>
        <taxon>Perciformes</taxon>
        <taxon>Cottioidei</taxon>
        <taxon>Cottales</taxon>
        <taxon>Liparidae</taxon>
        <taxon>Liparis</taxon>
    </lineage>
</organism>
<dbReference type="AlphaFoldDB" id="A0A4Z2GS96"/>
<dbReference type="EMBL" id="SRLO01000451">
    <property type="protein sequence ID" value="TNN55592.1"/>
    <property type="molecule type" value="Genomic_DNA"/>
</dbReference>
<evidence type="ECO:0000256" key="1">
    <source>
        <dbReference type="SAM" id="MobiDB-lite"/>
    </source>
</evidence>
<comment type="caution">
    <text evidence="2">The sequence shown here is derived from an EMBL/GenBank/DDBJ whole genome shotgun (WGS) entry which is preliminary data.</text>
</comment>
<keyword evidence="3" id="KW-1185">Reference proteome</keyword>
<reference evidence="2 3" key="1">
    <citation type="submission" date="2019-03" db="EMBL/GenBank/DDBJ databases">
        <title>First draft genome of Liparis tanakae, snailfish: a comprehensive survey of snailfish specific genes.</title>
        <authorList>
            <person name="Kim W."/>
            <person name="Song I."/>
            <person name="Jeong J.-H."/>
            <person name="Kim D."/>
            <person name="Kim S."/>
            <person name="Ryu S."/>
            <person name="Song J.Y."/>
            <person name="Lee S.K."/>
        </authorList>
    </citation>
    <scope>NUCLEOTIDE SEQUENCE [LARGE SCALE GENOMIC DNA]</scope>
    <source>
        <tissue evidence="2">Muscle</tissue>
    </source>
</reference>
<name>A0A4Z2GS96_9TELE</name>
<feature type="region of interest" description="Disordered" evidence="1">
    <location>
        <begin position="125"/>
        <end position="146"/>
    </location>
</feature>